<name>X8DDP8_9MYCO</name>
<dbReference type="Proteomes" id="UP000023351">
    <property type="component" value="Unassembled WGS sequence"/>
</dbReference>
<accession>X8DDP8</accession>
<protein>
    <submittedName>
        <fullName evidence="2">Tyrosine phosphatase family protein</fullName>
    </submittedName>
</protein>
<dbReference type="Gene3D" id="3.90.190.10">
    <property type="entry name" value="Protein tyrosine phosphatase superfamily"/>
    <property type="match status" value="1"/>
</dbReference>
<evidence type="ECO:0000256" key="1">
    <source>
        <dbReference type="SAM" id="MobiDB-lite"/>
    </source>
</evidence>
<comment type="caution">
    <text evidence="2">The sequence shown here is derived from an EMBL/GenBank/DDBJ whole genome shotgun (WGS) entry which is preliminary data.</text>
</comment>
<evidence type="ECO:0000313" key="2">
    <source>
        <dbReference type="EMBL" id="EUA65838.1"/>
    </source>
</evidence>
<evidence type="ECO:0000313" key="3">
    <source>
        <dbReference type="Proteomes" id="UP000023351"/>
    </source>
</evidence>
<dbReference type="AlphaFoldDB" id="X8DDP8"/>
<feature type="region of interest" description="Disordered" evidence="1">
    <location>
        <begin position="47"/>
        <end position="66"/>
    </location>
</feature>
<dbReference type="InterPro" id="IPR029021">
    <property type="entry name" value="Prot-tyrosine_phosphatase-like"/>
</dbReference>
<dbReference type="EMBL" id="JAOJ01000007">
    <property type="protein sequence ID" value="EUA65838.1"/>
    <property type="molecule type" value="Genomic_DNA"/>
</dbReference>
<sequence length="66" mass="6967">MTISSAESKASPADNPVEGIWNFRDVGGADSPVTIRPGVLFRSSELSGLSPGRRSDAASIRCHRPV</sequence>
<reference evidence="2 3" key="1">
    <citation type="submission" date="2013-12" db="EMBL/GenBank/DDBJ databases">
        <authorList>
            <person name="Zelazny A."/>
            <person name="Olivier K."/>
            <person name="Holland S."/>
            <person name="Lenaerts A."/>
            <person name="Ordway D."/>
            <person name="DeGroote M.A."/>
            <person name="Parker T."/>
            <person name="Sizemore C."/>
            <person name="Tallon L.J."/>
            <person name="Sadzewicz L.K."/>
            <person name="Sengamalay N."/>
            <person name="Fraser C.M."/>
            <person name="Hine E."/>
            <person name="Shefchek K.A."/>
            <person name="Das S.P."/>
            <person name="Tettelin H."/>
        </authorList>
    </citation>
    <scope>NUCLEOTIDE SEQUENCE [LARGE SCALE GENOMIC DNA]</scope>
    <source>
        <strain evidence="2 3">1513</strain>
    </source>
</reference>
<proteinExistence type="predicted"/>
<dbReference type="GO" id="GO:0004721">
    <property type="term" value="F:phosphoprotein phosphatase activity"/>
    <property type="evidence" value="ECO:0007669"/>
    <property type="project" value="InterPro"/>
</dbReference>
<dbReference type="InterPro" id="IPR026893">
    <property type="entry name" value="Tyr/Ser_Pase_IphP-type"/>
</dbReference>
<dbReference type="PATRIC" id="fig|1299321.3.peg.5886"/>
<organism evidence="2 3">
    <name type="scientific">Mycobacteroides abscessus subsp. bolletii 1513</name>
    <dbReference type="NCBI Taxonomy" id="1299321"/>
    <lineage>
        <taxon>Bacteria</taxon>
        <taxon>Bacillati</taxon>
        <taxon>Actinomycetota</taxon>
        <taxon>Actinomycetes</taxon>
        <taxon>Mycobacteriales</taxon>
        <taxon>Mycobacteriaceae</taxon>
        <taxon>Mycobacteroides</taxon>
        <taxon>Mycobacteroides abscessus</taxon>
    </lineage>
</organism>
<gene>
    <name evidence="2" type="ORF">I540_6086</name>
</gene>
<dbReference type="Pfam" id="PF13350">
    <property type="entry name" value="Y_phosphatase3"/>
    <property type="match status" value="1"/>
</dbReference>